<dbReference type="InterPro" id="IPR036875">
    <property type="entry name" value="Znf_CCHC_sf"/>
</dbReference>
<name>A0A388KPG4_CHABU</name>
<comment type="caution">
    <text evidence="2">The sequence shown here is derived from an EMBL/GenBank/DDBJ whole genome shotgun (WGS) entry which is preliminary data.</text>
</comment>
<organism evidence="2 3">
    <name type="scientific">Chara braunii</name>
    <name type="common">Braun's stonewort</name>
    <dbReference type="NCBI Taxonomy" id="69332"/>
    <lineage>
        <taxon>Eukaryota</taxon>
        <taxon>Viridiplantae</taxon>
        <taxon>Streptophyta</taxon>
        <taxon>Charophyceae</taxon>
        <taxon>Charales</taxon>
        <taxon>Characeae</taxon>
        <taxon>Chara</taxon>
    </lineage>
</organism>
<dbReference type="EMBL" id="BFEA01000156">
    <property type="protein sequence ID" value="GBG71944.1"/>
    <property type="molecule type" value="Genomic_DNA"/>
</dbReference>
<evidence type="ECO:0008006" key="4">
    <source>
        <dbReference type="Google" id="ProtNLM"/>
    </source>
</evidence>
<dbReference type="GO" id="GO:0003676">
    <property type="term" value="F:nucleic acid binding"/>
    <property type="evidence" value="ECO:0007669"/>
    <property type="project" value="InterPro"/>
</dbReference>
<feature type="region of interest" description="Disordered" evidence="1">
    <location>
        <begin position="1"/>
        <end position="94"/>
    </location>
</feature>
<evidence type="ECO:0000313" key="2">
    <source>
        <dbReference type="EMBL" id="GBG71944.1"/>
    </source>
</evidence>
<proteinExistence type="predicted"/>
<evidence type="ECO:0000256" key="1">
    <source>
        <dbReference type="SAM" id="MobiDB-lite"/>
    </source>
</evidence>
<feature type="compositionally biased region" description="Basic and acidic residues" evidence="1">
    <location>
        <begin position="1"/>
        <end position="37"/>
    </location>
</feature>
<sequence>MGDRRDYDGGRRRSSSADRGSHHGFDRRDDRRDDQYHRRSPPRCFSCNEIGHYANHSPNRWHAPEAKPSTLYDVNRGRSASPRKGFGATSMATKQESKELRHKIKELNKSLASVSEFVLAEKARKAEEERLRLEAEAEAGRLESKAKVRTKLSPYVEKLKKTPGQPSTVEKLRFRNQQMKDLRALGALELQGICKDEGVAYNDTVDAIFDIASYRTRVHFGDIEPIDLSIVAD</sequence>
<reference evidence="2 3" key="1">
    <citation type="journal article" date="2018" name="Cell">
        <title>The Chara Genome: Secondary Complexity and Implications for Plant Terrestrialization.</title>
        <authorList>
            <person name="Nishiyama T."/>
            <person name="Sakayama H."/>
            <person name="Vries J.D."/>
            <person name="Buschmann H."/>
            <person name="Saint-Marcoux D."/>
            <person name="Ullrich K.K."/>
            <person name="Haas F.B."/>
            <person name="Vanderstraeten L."/>
            <person name="Becker D."/>
            <person name="Lang D."/>
            <person name="Vosolsobe S."/>
            <person name="Rombauts S."/>
            <person name="Wilhelmsson P.K.I."/>
            <person name="Janitza P."/>
            <person name="Kern R."/>
            <person name="Heyl A."/>
            <person name="Rumpler F."/>
            <person name="Villalobos L.I.A.C."/>
            <person name="Clay J.M."/>
            <person name="Skokan R."/>
            <person name="Toyoda A."/>
            <person name="Suzuki Y."/>
            <person name="Kagoshima H."/>
            <person name="Schijlen E."/>
            <person name="Tajeshwar N."/>
            <person name="Catarino B."/>
            <person name="Hetherington A.J."/>
            <person name="Saltykova A."/>
            <person name="Bonnot C."/>
            <person name="Breuninger H."/>
            <person name="Symeonidi A."/>
            <person name="Radhakrishnan G.V."/>
            <person name="Van Nieuwerburgh F."/>
            <person name="Deforce D."/>
            <person name="Chang C."/>
            <person name="Karol K.G."/>
            <person name="Hedrich R."/>
            <person name="Ulvskov P."/>
            <person name="Glockner G."/>
            <person name="Delwiche C.F."/>
            <person name="Petrasek J."/>
            <person name="Van de Peer Y."/>
            <person name="Friml J."/>
            <person name="Beilby M."/>
            <person name="Dolan L."/>
            <person name="Kohara Y."/>
            <person name="Sugano S."/>
            <person name="Fujiyama A."/>
            <person name="Delaux P.-M."/>
            <person name="Quint M."/>
            <person name="TheiBen G."/>
            <person name="Hagemann M."/>
            <person name="Harholt J."/>
            <person name="Dunand C."/>
            <person name="Zachgo S."/>
            <person name="Langdale J."/>
            <person name="Maumus F."/>
            <person name="Straeten D.V.D."/>
            <person name="Gould S.B."/>
            <person name="Rensing S.A."/>
        </authorList>
    </citation>
    <scope>NUCLEOTIDE SEQUENCE [LARGE SCALE GENOMIC DNA]</scope>
    <source>
        <strain evidence="2 3">S276</strain>
    </source>
</reference>
<dbReference type="STRING" id="69332.A0A388KPG4"/>
<dbReference type="GO" id="GO:0008270">
    <property type="term" value="F:zinc ion binding"/>
    <property type="evidence" value="ECO:0007669"/>
    <property type="project" value="InterPro"/>
</dbReference>
<protein>
    <recommendedName>
        <fullName evidence="4">CCHC-type domain-containing protein</fullName>
    </recommendedName>
</protein>
<dbReference type="Proteomes" id="UP000265515">
    <property type="component" value="Unassembled WGS sequence"/>
</dbReference>
<dbReference type="Gramene" id="GBG71944">
    <property type="protein sequence ID" value="GBG71944"/>
    <property type="gene ID" value="CBR_g10881"/>
</dbReference>
<accession>A0A388KPG4</accession>
<gene>
    <name evidence="2" type="ORF">CBR_g10881</name>
</gene>
<dbReference type="AlphaFoldDB" id="A0A388KPG4"/>
<evidence type="ECO:0000313" key="3">
    <source>
        <dbReference type="Proteomes" id="UP000265515"/>
    </source>
</evidence>
<dbReference type="SUPFAM" id="SSF57756">
    <property type="entry name" value="Retrovirus zinc finger-like domains"/>
    <property type="match status" value="1"/>
</dbReference>
<keyword evidence="3" id="KW-1185">Reference proteome</keyword>